<evidence type="ECO:0000313" key="2">
    <source>
        <dbReference type="Proteomes" id="UP000256621"/>
    </source>
</evidence>
<gene>
    <name evidence="1" type="ORF">DXN06_05915</name>
</gene>
<evidence type="ECO:0000313" key="1">
    <source>
        <dbReference type="EMBL" id="AXM06730.1"/>
    </source>
</evidence>
<dbReference type="EMBL" id="CP031442">
    <property type="protein sequence ID" value="AXM06730.1"/>
    <property type="molecule type" value="Genomic_DNA"/>
</dbReference>
<dbReference type="RefSeq" id="WP_002513104.1">
    <property type="nucleotide sequence ID" value="NZ_CAMHWY010000005.1"/>
</dbReference>
<reference evidence="1 2" key="1">
    <citation type="submission" date="2018-08" db="EMBL/GenBank/DDBJ databases">
        <title>Genome sequencing of Cutibacterium acnes KCOM 1315.</title>
        <authorList>
            <person name="Kook J.-K."/>
            <person name="Park S.-N."/>
            <person name="Lim Y.K."/>
        </authorList>
    </citation>
    <scope>NUCLEOTIDE SEQUENCE [LARGE SCALE GENOMIC DNA]</scope>
    <source>
        <strain evidence="1 2">KCOM 1315</strain>
    </source>
</reference>
<dbReference type="KEGG" id="cacn:RN83_02355"/>
<dbReference type="AlphaFoldDB" id="A0AAD0QPB0"/>
<sequence length="76" mass="8625">MSMWQEVPDNAATATGSLDNGFKAQWEEYLTDVAMDRRHRFDLLSGAREVQLAELGLRSAAEGRRVYVPEIVVDQR</sequence>
<dbReference type="Gene3D" id="3.30.360.10">
    <property type="entry name" value="Dihydrodipicolinate Reductase, domain 2"/>
    <property type="match status" value="1"/>
</dbReference>
<name>A0AAD0QPB0_CUTAC</name>
<protein>
    <submittedName>
        <fullName evidence="1">Oxidoreductase</fullName>
    </submittedName>
</protein>
<proteinExistence type="predicted"/>
<accession>A0AAD0QPB0</accession>
<dbReference type="Proteomes" id="UP000256621">
    <property type="component" value="Chromosome"/>
</dbReference>
<organism evidence="1 2">
    <name type="scientific">Cutibacterium acnes</name>
    <name type="common">Propionibacterium acnes</name>
    <dbReference type="NCBI Taxonomy" id="1747"/>
    <lineage>
        <taxon>Bacteria</taxon>
        <taxon>Bacillati</taxon>
        <taxon>Actinomycetota</taxon>
        <taxon>Actinomycetes</taxon>
        <taxon>Propionibacteriales</taxon>
        <taxon>Propionibacteriaceae</taxon>
        <taxon>Cutibacterium</taxon>
    </lineage>
</organism>